<organism evidence="2 3">
    <name type="scientific">Bradyrhizobium guangzhouense</name>
    <dbReference type="NCBI Taxonomy" id="1325095"/>
    <lineage>
        <taxon>Bacteria</taxon>
        <taxon>Pseudomonadati</taxon>
        <taxon>Pseudomonadota</taxon>
        <taxon>Alphaproteobacteria</taxon>
        <taxon>Hyphomicrobiales</taxon>
        <taxon>Nitrobacteraceae</taxon>
        <taxon>Bradyrhizobium</taxon>
    </lineage>
</organism>
<dbReference type="SUPFAM" id="SSF53850">
    <property type="entry name" value="Periplasmic binding protein-like II"/>
    <property type="match status" value="1"/>
</dbReference>
<comment type="caution">
    <text evidence="2">The sequence shown here is derived from an EMBL/GenBank/DDBJ whole genome shotgun (WGS) entry which is preliminary data.</text>
</comment>
<name>A0ABY0E4W1_9BRAD</name>
<evidence type="ECO:0000313" key="2">
    <source>
        <dbReference type="EMBL" id="RXH10231.1"/>
    </source>
</evidence>
<dbReference type="Proteomes" id="UP000290401">
    <property type="component" value="Unassembled WGS sequence"/>
</dbReference>
<keyword evidence="3" id="KW-1185">Reference proteome</keyword>
<reference evidence="2 3" key="1">
    <citation type="submission" date="2018-10" db="EMBL/GenBank/DDBJ databases">
        <title>Bradyrhizobium sp. nov., effective nodules isolated from peanut in China.</title>
        <authorList>
            <person name="Li Y."/>
        </authorList>
    </citation>
    <scope>NUCLEOTIDE SEQUENCE [LARGE SCALE GENOMIC DNA]</scope>
    <source>
        <strain evidence="2 3">CCBAU 53426</strain>
    </source>
</reference>
<accession>A0ABY0E4W1</accession>
<keyword evidence="1" id="KW-0732">Signal</keyword>
<dbReference type="Gene3D" id="3.40.190.10">
    <property type="entry name" value="Periplasmic binding protein-like II"/>
    <property type="match status" value="2"/>
</dbReference>
<gene>
    <name evidence="2" type="ORF">EAS56_23465</name>
</gene>
<feature type="chain" id="PRO_5045227240" description="Solute-binding protein family 3/N-terminal domain-containing protein" evidence="1">
    <location>
        <begin position="25"/>
        <end position="249"/>
    </location>
</feature>
<evidence type="ECO:0000256" key="1">
    <source>
        <dbReference type="SAM" id="SignalP"/>
    </source>
</evidence>
<proteinExistence type="predicted"/>
<feature type="signal peptide" evidence="1">
    <location>
        <begin position="1"/>
        <end position="24"/>
    </location>
</feature>
<evidence type="ECO:0000313" key="3">
    <source>
        <dbReference type="Proteomes" id="UP000290401"/>
    </source>
</evidence>
<evidence type="ECO:0008006" key="4">
    <source>
        <dbReference type="Google" id="ProtNLM"/>
    </source>
</evidence>
<protein>
    <recommendedName>
        <fullName evidence="4">Solute-binding protein family 3/N-terminal domain-containing protein</fullName>
    </recommendedName>
</protein>
<dbReference type="EMBL" id="RDQZ01000021">
    <property type="protein sequence ID" value="RXH10231.1"/>
    <property type="molecule type" value="Genomic_DNA"/>
</dbReference>
<sequence length="249" mass="28237">MQNCRSCFLFAALLLLAVLPHALRAESLRPFVMVTDQPETTYEGKWQRLAYQEAFKRLGVPLEVDLMPTQRVSAMVDSGAVDGQFMRVPAYGETHPDQVRVDESIYEVRFAIWASNPALTLPRLEDLAATNWIGVYRRGVELCQRSLSSLVPETRLTSIATEYDGLRMLLSGRVDFFCEIDAALLSALYSPEFKGVTSVRPLLTIGDRMVLYPYLYKTHADLAPRLAAVLKEMKAEGLLERYRQQARER</sequence>